<accession>A0A0B6APN6</accession>
<dbReference type="EMBL" id="CP009920">
    <property type="protein sequence ID" value="AJI22608.1"/>
    <property type="molecule type" value="Genomic_DNA"/>
</dbReference>
<dbReference type="KEGG" id="bmeg:BG04_1639"/>
<name>A0A0B6APN6_PRIM2</name>
<dbReference type="AlphaFoldDB" id="A0A0B6APN6"/>
<dbReference type="Pfam" id="PF09580">
    <property type="entry name" value="Spore_YhcN_YlaJ"/>
    <property type="match status" value="1"/>
</dbReference>
<gene>
    <name evidence="1" type="ORF">BG04_1639</name>
</gene>
<dbReference type="HOGENOM" id="CLU_097816_0_0_9"/>
<organism evidence="1 2">
    <name type="scientific">Priestia megaterium (strain ATCC 14581 / DSM 32 / CCUG 1817 / JCM 2506 / NBRC 15308 / NCIMB 9376 / NCTC 10342 / NRRL B-14308 / VKM B-512 / Ford 19)</name>
    <name type="common">Bacillus megaterium</name>
    <dbReference type="NCBI Taxonomy" id="1348623"/>
    <lineage>
        <taxon>Bacteria</taxon>
        <taxon>Bacillati</taxon>
        <taxon>Bacillota</taxon>
        <taxon>Bacilli</taxon>
        <taxon>Bacillales</taxon>
        <taxon>Bacillaceae</taxon>
        <taxon>Priestia</taxon>
    </lineage>
</organism>
<dbReference type="GeneID" id="93645104"/>
<dbReference type="RefSeq" id="WP_034648788.1">
    <property type="nucleotide sequence ID" value="NZ_BCVB01000008.1"/>
</dbReference>
<dbReference type="Proteomes" id="UP000031829">
    <property type="component" value="Chromosome"/>
</dbReference>
<evidence type="ECO:0000313" key="1">
    <source>
        <dbReference type="EMBL" id="AJI22608.1"/>
    </source>
</evidence>
<proteinExistence type="predicted"/>
<protein>
    <submittedName>
        <fullName evidence="1">Sporulation lipoYhcN/YlaJ family protein</fullName>
    </submittedName>
</protein>
<reference evidence="1 2" key="1">
    <citation type="journal article" date="2015" name="Genome Announc.">
        <title>Complete genome sequences for 35 biothreat assay-relevant bacillus species.</title>
        <authorList>
            <person name="Johnson S.L."/>
            <person name="Daligault H.E."/>
            <person name="Davenport K.W."/>
            <person name="Jaissle J."/>
            <person name="Frey K.G."/>
            <person name="Ladner J.T."/>
            <person name="Broomall S.M."/>
            <person name="Bishop-Lilly K.A."/>
            <person name="Bruce D.C."/>
            <person name="Gibbons H.S."/>
            <person name="Coyne S.R."/>
            <person name="Lo C.C."/>
            <person name="Meincke L."/>
            <person name="Munk A.C."/>
            <person name="Koroleva G.I."/>
            <person name="Rosenzweig C.N."/>
            <person name="Palacios G.F."/>
            <person name="Redden C.L."/>
            <person name="Minogue T.D."/>
            <person name="Chain P.S."/>
        </authorList>
    </citation>
    <scope>NUCLEOTIDE SEQUENCE [LARGE SCALE GENOMIC DNA]</scope>
    <source>
        <strain evidence="2">ATCC 14581 / DSM 32 / JCM 2506 / NBRC 15308 / NCIMB 9376 / NCTC 10342 / NRRL B-14308 / VKM B-512</strain>
    </source>
</reference>
<evidence type="ECO:0000313" key="2">
    <source>
        <dbReference type="Proteomes" id="UP000031829"/>
    </source>
</evidence>
<sequence length="219" mass="24472">MLNSYVATSLAFACMMGLGACNNKDQGMEQRYTDTTQPVGYHTNEKANEHRVDNPKGPMTEVLDGNGTPNYPLNVSDGRFDNPTNPYGNINNTNDRTNGVANMYYGEDYPRDFTEKVADRAASVKGVENSRAVVRGDQLLVAVDPAKDINNGRLKQNVLDKVKPIAKDYNVQVKVDHDVFMNARSLDDDIRNGKDRNTIQTNFNGLFESVDENVNHKHR</sequence>
<dbReference type="InterPro" id="IPR019076">
    <property type="entry name" value="Spore_lipoprot_YhcN/YlaJ-like"/>
</dbReference>